<sequence>MVEPKKPLRERLIHGLMKKLLQSYKLNLMRKLRLRLIMNWSKLQAKTERVNRLVEGSSKREGEELEQESSKKQKMDNDKEIAELKSLMEVIPDEEEVTIDAIPLAVKSPSIVDWKIHKEGKKSYYQIIRADGSLKMYLVFSHMLKRFDRKDLETLYKLVKAKYRSIRPVEDLDLVLYGDLKIMFEPHVEDNGRIVGIKRLTDDLRGTVAQLKEFDLLKWDPKRGILLLGQHNILCNNKTTTGSFFEPYLITRKECDNKKEDEQSQMKRKYSNTSESIDEQPNKRMYKAEKFKVIQYSLGPNEEYIAIRRCEYDIWERNKDNMSKIYQDIFQKKKTTDGR</sequence>
<comment type="caution">
    <text evidence="2">The sequence shown here is derived from an EMBL/GenBank/DDBJ whole genome shotgun (WGS) entry which is preliminary data.</text>
</comment>
<protein>
    <recommendedName>
        <fullName evidence="4">Reverse transcriptase</fullName>
    </recommendedName>
</protein>
<organism evidence="2 3">
    <name type="scientific">Tanacetum coccineum</name>
    <dbReference type="NCBI Taxonomy" id="301880"/>
    <lineage>
        <taxon>Eukaryota</taxon>
        <taxon>Viridiplantae</taxon>
        <taxon>Streptophyta</taxon>
        <taxon>Embryophyta</taxon>
        <taxon>Tracheophyta</taxon>
        <taxon>Spermatophyta</taxon>
        <taxon>Magnoliopsida</taxon>
        <taxon>eudicotyledons</taxon>
        <taxon>Gunneridae</taxon>
        <taxon>Pentapetalae</taxon>
        <taxon>asterids</taxon>
        <taxon>campanulids</taxon>
        <taxon>Asterales</taxon>
        <taxon>Asteraceae</taxon>
        <taxon>Asteroideae</taxon>
        <taxon>Anthemideae</taxon>
        <taxon>Anthemidinae</taxon>
        <taxon>Tanacetum</taxon>
    </lineage>
</organism>
<accession>A0ABQ5IYZ7</accession>
<name>A0ABQ5IYZ7_9ASTR</name>
<dbReference type="EMBL" id="BQNB010021349">
    <property type="protein sequence ID" value="GJU05456.1"/>
    <property type="molecule type" value="Genomic_DNA"/>
</dbReference>
<keyword evidence="3" id="KW-1185">Reference proteome</keyword>
<evidence type="ECO:0000256" key="1">
    <source>
        <dbReference type="SAM" id="MobiDB-lite"/>
    </source>
</evidence>
<reference evidence="2" key="1">
    <citation type="journal article" date="2022" name="Int. J. Mol. Sci.">
        <title>Draft Genome of Tanacetum Coccineum: Genomic Comparison of Closely Related Tanacetum-Family Plants.</title>
        <authorList>
            <person name="Yamashiro T."/>
            <person name="Shiraishi A."/>
            <person name="Nakayama K."/>
            <person name="Satake H."/>
        </authorList>
    </citation>
    <scope>NUCLEOTIDE SEQUENCE</scope>
</reference>
<feature type="region of interest" description="Disordered" evidence="1">
    <location>
        <begin position="53"/>
        <end position="76"/>
    </location>
</feature>
<dbReference type="Proteomes" id="UP001151760">
    <property type="component" value="Unassembled WGS sequence"/>
</dbReference>
<evidence type="ECO:0000313" key="2">
    <source>
        <dbReference type="EMBL" id="GJU05456.1"/>
    </source>
</evidence>
<feature type="region of interest" description="Disordered" evidence="1">
    <location>
        <begin position="260"/>
        <end position="279"/>
    </location>
</feature>
<proteinExistence type="predicted"/>
<gene>
    <name evidence="2" type="ORF">Tco_1121886</name>
</gene>
<evidence type="ECO:0008006" key="4">
    <source>
        <dbReference type="Google" id="ProtNLM"/>
    </source>
</evidence>
<evidence type="ECO:0000313" key="3">
    <source>
        <dbReference type="Proteomes" id="UP001151760"/>
    </source>
</evidence>
<reference evidence="2" key="2">
    <citation type="submission" date="2022-01" db="EMBL/GenBank/DDBJ databases">
        <authorList>
            <person name="Yamashiro T."/>
            <person name="Shiraishi A."/>
            <person name="Satake H."/>
            <person name="Nakayama K."/>
        </authorList>
    </citation>
    <scope>NUCLEOTIDE SEQUENCE</scope>
</reference>